<dbReference type="Gene3D" id="3.40.1740.10">
    <property type="entry name" value="VC0467-like"/>
    <property type="match status" value="1"/>
</dbReference>
<dbReference type="RefSeq" id="WP_114844492.1">
    <property type="nucleotide sequence ID" value="NZ_JBHSPE010000001.1"/>
</dbReference>
<dbReference type="GO" id="GO:0005829">
    <property type="term" value="C:cytosol"/>
    <property type="evidence" value="ECO:0007669"/>
    <property type="project" value="TreeGrafter"/>
</dbReference>
<comment type="similarity">
    <text evidence="1 2">Belongs to the UPF0301 (AlgH) family.</text>
</comment>
<dbReference type="Proteomes" id="UP000253782">
    <property type="component" value="Unassembled WGS sequence"/>
</dbReference>
<dbReference type="Pfam" id="PF02622">
    <property type="entry name" value="DUF179"/>
    <property type="match status" value="1"/>
</dbReference>
<dbReference type="OrthoDB" id="9807486at2"/>
<evidence type="ECO:0000256" key="2">
    <source>
        <dbReference type="HAMAP-Rule" id="MF_00758"/>
    </source>
</evidence>
<evidence type="ECO:0000313" key="3">
    <source>
        <dbReference type="EMBL" id="RDD82703.1"/>
    </source>
</evidence>
<protein>
    <recommendedName>
        <fullName evidence="2">UPF0301 protein DVJ77_05630</fullName>
    </recommendedName>
</protein>
<sequence>MTAPQLQTLAGYFLIAMPSLAEPPFSRGVAFVCQHDEDGAMGLLVTQLSEYRFGDVLAQMKLSCHDPELADAPVLIGGPVQQERGFVLHREHGHWESSYRINEHWTVTTSRDILVAMAAGEGPRQAMMALGYAGWSAGQLEQELMDNAWLTVEANERVVFDTPLDERWSAAAGLVGVDPLQLTNYVGHA</sequence>
<dbReference type="HAMAP" id="MF_00758">
    <property type="entry name" value="UPF0301"/>
    <property type="match status" value="1"/>
</dbReference>
<dbReference type="SUPFAM" id="SSF143456">
    <property type="entry name" value="VC0467-like"/>
    <property type="match status" value="1"/>
</dbReference>
<gene>
    <name evidence="3" type="ORF">DVJ77_05630</name>
</gene>
<accession>A0A369UQW3</accession>
<dbReference type="PANTHER" id="PTHR30327:SF1">
    <property type="entry name" value="UPF0301 PROTEIN YQGE"/>
    <property type="match status" value="1"/>
</dbReference>
<dbReference type="NCBIfam" id="NF001266">
    <property type="entry name" value="PRK00228.1-1"/>
    <property type="match status" value="1"/>
</dbReference>
<organism evidence="3 4">
    <name type="scientific">Dyella tabacisoli</name>
    <dbReference type="NCBI Taxonomy" id="2282381"/>
    <lineage>
        <taxon>Bacteria</taxon>
        <taxon>Pseudomonadati</taxon>
        <taxon>Pseudomonadota</taxon>
        <taxon>Gammaproteobacteria</taxon>
        <taxon>Lysobacterales</taxon>
        <taxon>Rhodanobacteraceae</taxon>
        <taxon>Dyella</taxon>
    </lineage>
</organism>
<evidence type="ECO:0000256" key="1">
    <source>
        <dbReference type="ARBA" id="ARBA00009600"/>
    </source>
</evidence>
<name>A0A369UQW3_9GAMM</name>
<dbReference type="AlphaFoldDB" id="A0A369UQW3"/>
<reference evidence="3 4" key="1">
    <citation type="submission" date="2018-07" db="EMBL/GenBank/DDBJ databases">
        <title>Dyella tabacisoli L4-6T, whole genome shotgun sequence.</title>
        <authorList>
            <person name="Zhou X.-K."/>
            <person name="Li W.-J."/>
            <person name="Duan Y.-Q."/>
        </authorList>
    </citation>
    <scope>NUCLEOTIDE SEQUENCE [LARGE SCALE GENOMIC DNA]</scope>
    <source>
        <strain evidence="3 4">L4-6</strain>
    </source>
</reference>
<dbReference type="PANTHER" id="PTHR30327">
    <property type="entry name" value="UNCHARACTERIZED PROTEIN YQGE"/>
    <property type="match status" value="1"/>
</dbReference>
<evidence type="ECO:0000313" key="4">
    <source>
        <dbReference type="Proteomes" id="UP000253782"/>
    </source>
</evidence>
<comment type="caution">
    <text evidence="3">The sequence shown here is derived from an EMBL/GenBank/DDBJ whole genome shotgun (WGS) entry which is preliminary data.</text>
</comment>
<proteinExistence type="inferred from homology"/>
<keyword evidence="4" id="KW-1185">Reference proteome</keyword>
<dbReference type="EMBL" id="QQAH01000004">
    <property type="protein sequence ID" value="RDD82703.1"/>
    <property type="molecule type" value="Genomic_DNA"/>
</dbReference>
<dbReference type="InterPro" id="IPR003774">
    <property type="entry name" value="AlgH-like"/>
</dbReference>